<proteinExistence type="inferred from homology"/>
<dbReference type="PANTHER" id="PTHR36512">
    <property type="entry name" value="D-AMINOPEPTIDASE"/>
    <property type="match status" value="1"/>
</dbReference>
<dbReference type="PANTHER" id="PTHR36512:SF3">
    <property type="entry name" value="BLR5678 PROTEIN"/>
    <property type="match status" value="1"/>
</dbReference>
<reference evidence="2" key="1">
    <citation type="submission" date="2022-01" db="EMBL/GenBank/DDBJ databases">
        <authorList>
            <person name="Jo J.-H."/>
            <person name="Im W.-T."/>
        </authorList>
    </citation>
    <scope>NUCLEOTIDE SEQUENCE</scope>
    <source>
        <strain evidence="2">I2-34</strain>
    </source>
</reference>
<comment type="caution">
    <text evidence="2">The sequence shown here is derived from an EMBL/GenBank/DDBJ whole genome shotgun (WGS) entry which is preliminary data.</text>
</comment>
<dbReference type="RefSeq" id="WP_237818979.1">
    <property type="nucleotide sequence ID" value="NZ_JAKLTQ010000003.1"/>
</dbReference>
<keyword evidence="3" id="KW-1185">Reference proteome</keyword>
<evidence type="ECO:0000313" key="3">
    <source>
        <dbReference type="Proteomes" id="UP001165368"/>
    </source>
</evidence>
<accession>A0ABS9L4K4</accession>
<evidence type="ECO:0000313" key="2">
    <source>
        <dbReference type="EMBL" id="MCG2621601.1"/>
    </source>
</evidence>
<protein>
    <submittedName>
        <fullName evidence="2">P1 family peptidase</fullName>
    </submittedName>
</protein>
<dbReference type="InterPro" id="IPR005321">
    <property type="entry name" value="Peptidase_S58_DmpA"/>
</dbReference>
<gene>
    <name evidence="2" type="ORF">LVY72_06685</name>
</gene>
<dbReference type="Pfam" id="PF03576">
    <property type="entry name" value="Peptidase_S58"/>
    <property type="match status" value="1"/>
</dbReference>
<dbReference type="Gene3D" id="3.60.70.12">
    <property type="entry name" value="L-amino peptidase D-ALA esterase/amidase"/>
    <property type="match status" value="1"/>
</dbReference>
<dbReference type="CDD" id="cd02252">
    <property type="entry name" value="nylC_like"/>
    <property type="match status" value="1"/>
</dbReference>
<evidence type="ECO:0000256" key="1">
    <source>
        <dbReference type="ARBA" id="ARBA00007068"/>
    </source>
</evidence>
<sequence length="319" mass="31646">MASSITDVPGIRVGQVDRAGDGWLTGVTVVLPPPGTVGAVDVRGGGPATHETDALDPTALVRTVDAVVLAGGSSFGLAAAIGAQRWCEEQGRGFRTRNALVPIVPAAAIYDLGRGGELRARPDAQMGYDATAAAGACPEFAPVRRGNAGAGMGAAVDFGRYKGGVGTASLRMAGANGPVVVGALAVVNAAGAPVLPGRSAAGRQAGDRTPGGHGPLNTTLCVVATNAVLDPAEAKRTASAAHAGLARALDPSHTLVDGDVVFCLATGARPLAAEGEVDPRMQLQILAADAVRLAILDAVASAEAVETSAVGLAKHPDLT</sequence>
<comment type="similarity">
    <text evidence="1">Belongs to the peptidase S58 family.</text>
</comment>
<dbReference type="SUPFAM" id="SSF56266">
    <property type="entry name" value="DmpA/ArgJ-like"/>
    <property type="match status" value="1"/>
</dbReference>
<dbReference type="EMBL" id="JAKLTQ010000003">
    <property type="protein sequence ID" value="MCG2621601.1"/>
    <property type="molecule type" value="Genomic_DNA"/>
</dbReference>
<dbReference type="InterPro" id="IPR016117">
    <property type="entry name" value="ArgJ-like_dom_sf"/>
</dbReference>
<name>A0ABS9L4K4_9MICC</name>
<organism evidence="2 3">
    <name type="scientific">Arthrobacter hankyongi</name>
    <dbReference type="NCBI Taxonomy" id="2904801"/>
    <lineage>
        <taxon>Bacteria</taxon>
        <taxon>Bacillati</taxon>
        <taxon>Actinomycetota</taxon>
        <taxon>Actinomycetes</taxon>
        <taxon>Micrococcales</taxon>
        <taxon>Micrococcaceae</taxon>
        <taxon>Arthrobacter</taxon>
    </lineage>
</organism>
<dbReference type="Proteomes" id="UP001165368">
    <property type="component" value="Unassembled WGS sequence"/>
</dbReference>